<dbReference type="InterPro" id="IPR050274">
    <property type="entry name" value="Nuclear_hormone_rcpt_NR2"/>
</dbReference>
<dbReference type="PRINTS" id="PR00047">
    <property type="entry name" value="STROIDFINGER"/>
</dbReference>
<dbReference type="PROSITE" id="PS51843">
    <property type="entry name" value="NR_LBD"/>
    <property type="match status" value="1"/>
</dbReference>
<dbReference type="PROSITE" id="PS00031">
    <property type="entry name" value="NUCLEAR_REC_DBD_1"/>
    <property type="match status" value="1"/>
</dbReference>
<dbReference type="InterPro" id="IPR013088">
    <property type="entry name" value="Znf_NHR/GATA"/>
</dbReference>
<evidence type="ECO:0000256" key="5">
    <source>
        <dbReference type="ARBA" id="ARBA00023015"/>
    </source>
</evidence>
<evidence type="ECO:0000256" key="4">
    <source>
        <dbReference type="ARBA" id="ARBA00022833"/>
    </source>
</evidence>
<comment type="similarity">
    <text evidence="10">Belongs to the nuclear hormone receptor family.</text>
</comment>
<dbReference type="Pfam" id="PF00105">
    <property type="entry name" value="zf-C4"/>
    <property type="match status" value="1"/>
</dbReference>
<evidence type="ECO:0000256" key="3">
    <source>
        <dbReference type="ARBA" id="ARBA00022771"/>
    </source>
</evidence>
<feature type="domain" description="NR LBD" evidence="13">
    <location>
        <begin position="327"/>
        <end position="540"/>
    </location>
</feature>
<feature type="region of interest" description="Disordered" evidence="11">
    <location>
        <begin position="259"/>
        <end position="311"/>
    </location>
</feature>
<evidence type="ECO:0000256" key="11">
    <source>
        <dbReference type="SAM" id="MobiDB-lite"/>
    </source>
</evidence>
<dbReference type="InterPro" id="IPR001628">
    <property type="entry name" value="Znf_hrmn_rcpt"/>
</dbReference>
<keyword evidence="15" id="KW-1185">Reference proteome</keyword>
<feature type="non-terminal residue" evidence="14">
    <location>
        <position position="1"/>
    </location>
</feature>
<proteinExistence type="inferred from homology"/>
<keyword evidence="8 10" id="KW-0675">Receptor</keyword>
<evidence type="ECO:0000259" key="12">
    <source>
        <dbReference type="PROSITE" id="PS51030"/>
    </source>
</evidence>
<feature type="compositionally biased region" description="Basic and acidic residues" evidence="11">
    <location>
        <begin position="342"/>
        <end position="355"/>
    </location>
</feature>
<keyword evidence="6 10" id="KW-0238">DNA-binding</keyword>
<dbReference type="Gene3D" id="1.10.565.10">
    <property type="entry name" value="Retinoid X Receptor"/>
    <property type="match status" value="1"/>
</dbReference>
<evidence type="ECO:0000256" key="6">
    <source>
        <dbReference type="ARBA" id="ARBA00023125"/>
    </source>
</evidence>
<sequence length="542" mass="59798">MMEIREGKPEVLCRVCGDKASGKHYGVASCDGCRGFFKRSIRRNLDYVCKESGRCVVDVSRRNQCQACRFSKCLRVNMKKEGRRSRGLATLAADCTAQAASSHGSGLAAVSCTPHGSNFPKAVQHERARRPALNGQQFPLQKIGYGYRHPGLLPPAPLAVTAFPPLHPYGAQALEGFREFGRFPDCSPPDIPLGSILNAPAGALDSLNPFKIPLFHTSLHYPSQSAGYFPANIFYPPVATESCDLRLHAADEHETSLEYHGARHDDAVKPDSQLPEKVKEDEVSSSEEARRHDSPATGLDKEETDDGNRSHGFHPFRCVAKHFGLPSNLDPEGTTRPASATEKTRNSDGPHESRGPRQGVNDPTTKLLVAAVKWLHGVAALRQMKPGEQTLLLHSNWREIFVLTAAQYSFYFDEDYLPSELTLSQPSVKEEFKKLVSLINRIAKCRLDRTEFDCLKAALLFRTDALDGVSCTRTEILQDQTLITLQKHCSGKDSSRLGRLMLLLPSVCCIAGQGLIEKMLFPSTSLEEINATLSRILLYTSV</sequence>
<name>A0ABN8HJP1_9NEOP</name>
<feature type="compositionally biased region" description="Basic and acidic residues" evidence="11">
    <location>
        <begin position="259"/>
        <end position="294"/>
    </location>
</feature>
<evidence type="ECO:0000259" key="13">
    <source>
        <dbReference type="PROSITE" id="PS51843"/>
    </source>
</evidence>
<keyword evidence="4 10" id="KW-0862">Zinc</keyword>
<dbReference type="InterPro" id="IPR001723">
    <property type="entry name" value="Nuclear_hrmn_rcpt"/>
</dbReference>
<evidence type="ECO:0000256" key="1">
    <source>
        <dbReference type="ARBA" id="ARBA00004123"/>
    </source>
</evidence>
<dbReference type="SUPFAM" id="SSF48508">
    <property type="entry name" value="Nuclear receptor ligand-binding domain"/>
    <property type="match status" value="1"/>
</dbReference>
<evidence type="ECO:0000256" key="9">
    <source>
        <dbReference type="ARBA" id="ARBA00023242"/>
    </source>
</evidence>
<dbReference type="PRINTS" id="PR00398">
    <property type="entry name" value="STRDHORMONER"/>
</dbReference>
<accession>A0ABN8HJP1</accession>
<evidence type="ECO:0000256" key="7">
    <source>
        <dbReference type="ARBA" id="ARBA00023163"/>
    </source>
</evidence>
<comment type="subcellular location">
    <subcellularLocation>
        <location evidence="1 10">Nucleus</location>
    </subcellularLocation>
</comment>
<dbReference type="InterPro" id="IPR035500">
    <property type="entry name" value="NHR-like_dom_sf"/>
</dbReference>
<dbReference type="PANTHER" id="PTHR24083">
    <property type="entry name" value="NUCLEAR HORMONE RECEPTOR"/>
    <property type="match status" value="1"/>
</dbReference>
<keyword evidence="7 10" id="KW-0804">Transcription</keyword>
<keyword evidence="2 10" id="KW-0479">Metal-binding</keyword>
<dbReference type="InterPro" id="IPR000536">
    <property type="entry name" value="Nucl_hrmn_rcpt_lig-bd"/>
</dbReference>
<keyword evidence="3 10" id="KW-0863">Zinc-finger</keyword>
<feature type="domain" description="Nuclear receptor" evidence="12">
    <location>
        <begin position="10"/>
        <end position="85"/>
    </location>
</feature>
<evidence type="ECO:0000313" key="14">
    <source>
        <dbReference type="EMBL" id="CAH2034561.1"/>
    </source>
</evidence>
<evidence type="ECO:0000256" key="10">
    <source>
        <dbReference type="RuleBase" id="RU004334"/>
    </source>
</evidence>
<dbReference type="SMART" id="SM00430">
    <property type="entry name" value="HOLI"/>
    <property type="match status" value="1"/>
</dbReference>
<dbReference type="Pfam" id="PF00104">
    <property type="entry name" value="Hormone_recep"/>
    <property type="match status" value="1"/>
</dbReference>
<organism evidence="14 15">
    <name type="scientific">Iphiclides podalirius</name>
    <name type="common">scarce swallowtail</name>
    <dbReference type="NCBI Taxonomy" id="110791"/>
    <lineage>
        <taxon>Eukaryota</taxon>
        <taxon>Metazoa</taxon>
        <taxon>Ecdysozoa</taxon>
        <taxon>Arthropoda</taxon>
        <taxon>Hexapoda</taxon>
        <taxon>Insecta</taxon>
        <taxon>Pterygota</taxon>
        <taxon>Neoptera</taxon>
        <taxon>Endopterygota</taxon>
        <taxon>Lepidoptera</taxon>
        <taxon>Glossata</taxon>
        <taxon>Ditrysia</taxon>
        <taxon>Papilionoidea</taxon>
        <taxon>Papilionidae</taxon>
        <taxon>Papilioninae</taxon>
        <taxon>Iphiclides</taxon>
    </lineage>
</organism>
<dbReference type="CDD" id="cd07164">
    <property type="entry name" value="NR_DBD_PNR_like_1"/>
    <property type="match status" value="1"/>
</dbReference>
<evidence type="ECO:0000313" key="15">
    <source>
        <dbReference type="Proteomes" id="UP000837857"/>
    </source>
</evidence>
<reference evidence="14" key="1">
    <citation type="submission" date="2022-03" db="EMBL/GenBank/DDBJ databases">
        <authorList>
            <person name="Martin H S."/>
        </authorList>
    </citation>
    <scope>NUCLEOTIDE SEQUENCE</scope>
</reference>
<evidence type="ECO:0000256" key="2">
    <source>
        <dbReference type="ARBA" id="ARBA00022723"/>
    </source>
</evidence>
<dbReference type="Proteomes" id="UP000837857">
    <property type="component" value="Chromosome 1"/>
</dbReference>
<dbReference type="SUPFAM" id="SSF57716">
    <property type="entry name" value="Glucocorticoid receptor-like (DNA-binding domain)"/>
    <property type="match status" value="1"/>
</dbReference>
<keyword evidence="9 10" id="KW-0539">Nucleus</keyword>
<keyword evidence="5 10" id="KW-0805">Transcription regulation</keyword>
<dbReference type="PROSITE" id="PS51030">
    <property type="entry name" value="NUCLEAR_REC_DBD_2"/>
    <property type="match status" value="1"/>
</dbReference>
<feature type="region of interest" description="Disordered" evidence="11">
    <location>
        <begin position="324"/>
        <end position="362"/>
    </location>
</feature>
<dbReference type="Gene3D" id="3.30.50.10">
    <property type="entry name" value="Erythroid Transcription Factor GATA-1, subunit A"/>
    <property type="match status" value="1"/>
</dbReference>
<protein>
    <submittedName>
        <fullName evidence="14">Uncharacterized protein</fullName>
    </submittedName>
</protein>
<dbReference type="SMART" id="SM00399">
    <property type="entry name" value="ZnF_C4"/>
    <property type="match status" value="1"/>
</dbReference>
<evidence type="ECO:0000256" key="8">
    <source>
        <dbReference type="ARBA" id="ARBA00023170"/>
    </source>
</evidence>
<dbReference type="EMBL" id="OW152813">
    <property type="protein sequence ID" value="CAH2034561.1"/>
    <property type="molecule type" value="Genomic_DNA"/>
</dbReference>
<gene>
    <name evidence="14" type="ORF">IPOD504_LOCUS187</name>
</gene>